<evidence type="ECO:0000259" key="7">
    <source>
        <dbReference type="Pfam" id="PF19358"/>
    </source>
</evidence>
<feature type="transmembrane region" description="Helical" evidence="5">
    <location>
        <begin position="199"/>
        <end position="231"/>
    </location>
</feature>
<dbReference type="InterPro" id="IPR007016">
    <property type="entry name" value="O-antigen_ligase-rel_domated"/>
</dbReference>
<feature type="transmembrane region" description="Helical" evidence="5">
    <location>
        <begin position="38"/>
        <end position="62"/>
    </location>
</feature>
<dbReference type="InterPro" id="IPR045979">
    <property type="entry name" value="DUF5935"/>
</dbReference>
<comment type="subcellular location">
    <subcellularLocation>
        <location evidence="1">Membrane</location>
        <topology evidence="1">Multi-pass membrane protein</topology>
    </subcellularLocation>
</comment>
<keyword evidence="2 5" id="KW-0812">Transmembrane</keyword>
<feature type="transmembrane region" description="Helical" evidence="5">
    <location>
        <begin position="101"/>
        <end position="122"/>
    </location>
</feature>
<sequence>MRDLLFVVFFLVIMVISFRKPFIAVSMWLWSGIFVPVYWLFGFAESFRYNVIFAASAIISYLILKSKPNLRFDFLFFIVILFFLHTTITTNTTLILPEVSWIIWDYFSKAVLLFVFICLIIRKANHFNLLIWLIGLSIGFFALVEGLKFVKSGGFHQIHGPAGHLLADNNHLALAILMTIPLLVYLISATPERWLKIGLIGLVALCVLAVLGTKSRGGFVGLVIVGGYFWLKSNKKLVSTVGIIALVFIASSLLPGKWFERMDTLNDVESDGSFMTRVVSWKVHTLMAMERPILGGGFRATQFGHVWRSLLVDFDKLSFIPSAQPKQKGWAAHSIYFQVLGDHGFVGLFLYLLIICLAFLKLSSIEKYFGDSWQSTLAKMIKVSLMAYCVSGAAVSMAYFELFYALLAMIVCLSIIKKDSELENEKVRFTPPM</sequence>
<dbReference type="GO" id="GO:0016874">
    <property type="term" value="F:ligase activity"/>
    <property type="evidence" value="ECO:0007669"/>
    <property type="project" value="UniProtKB-KW"/>
</dbReference>
<keyword evidence="8" id="KW-0436">Ligase</keyword>
<accession>A0ABY5LK68</accession>
<organism evidence="8 9">
    <name type="scientific">Vibrio japonicus</name>
    <dbReference type="NCBI Taxonomy" id="1824638"/>
    <lineage>
        <taxon>Bacteria</taxon>
        <taxon>Pseudomonadati</taxon>
        <taxon>Pseudomonadota</taxon>
        <taxon>Gammaproteobacteria</taxon>
        <taxon>Vibrionales</taxon>
        <taxon>Vibrionaceae</taxon>
        <taxon>Vibrio</taxon>
    </lineage>
</organism>
<feature type="transmembrane region" description="Helical" evidence="5">
    <location>
        <begin position="74"/>
        <end position="95"/>
    </location>
</feature>
<dbReference type="NCBIfam" id="TIGR03097">
    <property type="entry name" value="PEP_O_lig_1"/>
    <property type="match status" value="1"/>
</dbReference>
<evidence type="ECO:0000256" key="2">
    <source>
        <dbReference type="ARBA" id="ARBA00022692"/>
    </source>
</evidence>
<evidence type="ECO:0000256" key="3">
    <source>
        <dbReference type="ARBA" id="ARBA00022989"/>
    </source>
</evidence>
<dbReference type="PANTHER" id="PTHR37422:SF13">
    <property type="entry name" value="LIPOPOLYSACCHARIDE BIOSYNTHESIS PROTEIN PA4999-RELATED"/>
    <property type="match status" value="1"/>
</dbReference>
<dbReference type="Proteomes" id="UP001058602">
    <property type="component" value="Chromosome 2"/>
</dbReference>
<evidence type="ECO:0000313" key="9">
    <source>
        <dbReference type="Proteomes" id="UP001058602"/>
    </source>
</evidence>
<dbReference type="Pfam" id="PF19358">
    <property type="entry name" value="DUF5935"/>
    <property type="match status" value="1"/>
</dbReference>
<dbReference type="Pfam" id="PF04932">
    <property type="entry name" value="Wzy_C"/>
    <property type="match status" value="1"/>
</dbReference>
<feature type="transmembrane region" description="Helical" evidence="5">
    <location>
        <begin position="129"/>
        <end position="150"/>
    </location>
</feature>
<evidence type="ECO:0000259" key="6">
    <source>
        <dbReference type="Pfam" id="PF04932"/>
    </source>
</evidence>
<feature type="transmembrane region" description="Helical" evidence="5">
    <location>
        <begin position="237"/>
        <end position="254"/>
    </location>
</feature>
<keyword evidence="3 5" id="KW-1133">Transmembrane helix</keyword>
<evidence type="ECO:0000256" key="5">
    <source>
        <dbReference type="SAM" id="Phobius"/>
    </source>
</evidence>
<evidence type="ECO:0000313" key="8">
    <source>
        <dbReference type="EMBL" id="UUM32251.1"/>
    </source>
</evidence>
<keyword evidence="4 5" id="KW-0472">Membrane</keyword>
<protein>
    <submittedName>
        <fullName evidence="8">O-glycosylation ligase, exosortase A system-associated</fullName>
    </submittedName>
</protein>
<feature type="transmembrane region" description="Helical" evidence="5">
    <location>
        <begin position="170"/>
        <end position="187"/>
    </location>
</feature>
<proteinExistence type="predicted"/>
<feature type="transmembrane region" description="Helical" evidence="5">
    <location>
        <begin position="385"/>
        <end position="416"/>
    </location>
</feature>
<feature type="domain" description="DUF5935" evidence="7">
    <location>
        <begin position="1"/>
        <end position="187"/>
    </location>
</feature>
<dbReference type="PANTHER" id="PTHR37422">
    <property type="entry name" value="TEICHURONIC ACID BIOSYNTHESIS PROTEIN TUAE"/>
    <property type="match status" value="1"/>
</dbReference>
<gene>
    <name evidence="8" type="ORF">NP165_18380</name>
</gene>
<dbReference type="EMBL" id="CP102097">
    <property type="protein sequence ID" value="UUM32251.1"/>
    <property type="molecule type" value="Genomic_DNA"/>
</dbReference>
<feature type="domain" description="O-antigen ligase-related" evidence="6">
    <location>
        <begin position="202"/>
        <end position="352"/>
    </location>
</feature>
<keyword evidence="9" id="KW-1185">Reference proteome</keyword>
<dbReference type="RefSeq" id="WP_257085913.1">
    <property type="nucleotide sequence ID" value="NZ_CP102097.1"/>
</dbReference>
<evidence type="ECO:0000256" key="1">
    <source>
        <dbReference type="ARBA" id="ARBA00004141"/>
    </source>
</evidence>
<dbReference type="InterPro" id="IPR017528">
    <property type="entry name" value="CHP03097O-antigen_lig-rel"/>
</dbReference>
<reference evidence="8" key="1">
    <citation type="submission" date="2022-07" db="EMBL/GenBank/DDBJ databases">
        <title>Complete genome of Vibrio japonicus strain JCM 31412T and phylogenomic assessment of the Nereis clade of the genus Vibrio.</title>
        <authorList>
            <person name="Shlafstein M.D."/>
            <person name="Emsley S.A."/>
            <person name="Ushijima B."/>
            <person name="Videau P."/>
            <person name="Saw J.H."/>
        </authorList>
    </citation>
    <scope>NUCLEOTIDE SEQUENCE</scope>
    <source>
        <strain evidence="8">JCM 31412</strain>
    </source>
</reference>
<feature type="transmembrane region" description="Helical" evidence="5">
    <location>
        <begin position="345"/>
        <end position="365"/>
    </location>
</feature>
<name>A0ABY5LK68_9VIBR</name>
<dbReference type="InterPro" id="IPR051533">
    <property type="entry name" value="WaaL-like"/>
</dbReference>
<evidence type="ECO:0000256" key="4">
    <source>
        <dbReference type="ARBA" id="ARBA00023136"/>
    </source>
</evidence>